<dbReference type="InterPro" id="IPR029063">
    <property type="entry name" value="SAM-dependent_MTases_sf"/>
</dbReference>
<feature type="binding site" evidence="3">
    <location>
        <position position="205"/>
    </location>
    <ligand>
        <name>S-adenosyl-L-methionine</name>
        <dbReference type="ChEBI" id="CHEBI:59789"/>
    </ligand>
</feature>
<gene>
    <name evidence="3 6" type="primary">cmoA</name>
    <name evidence="6" type="ORF">OLMES_1841</name>
</gene>
<dbReference type="InterPro" id="IPR005271">
    <property type="entry name" value="CmoA"/>
</dbReference>
<dbReference type="GO" id="GO:0002098">
    <property type="term" value="P:tRNA wobble uridine modification"/>
    <property type="evidence" value="ECO:0007669"/>
    <property type="project" value="InterPro"/>
</dbReference>
<dbReference type="RefSeq" id="WP_087460962.1">
    <property type="nucleotide sequence ID" value="NZ_CP021425.1"/>
</dbReference>
<feature type="binding site" evidence="3 4">
    <location>
        <begin position="69"/>
        <end position="71"/>
    </location>
    <ligand>
        <name>S-adenosyl-L-methionine</name>
        <dbReference type="ChEBI" id="CHEBI:59789"/>
    </ligand>
</feature>
<evidence type="ECO:0000313" key="6">
    <source>
        <dbReference type="EMBL" id="ARU55915.1"/>
    </source>
</evidence>
<dbReference type="GO" id="GO:0008168">
    <property type="term" value="F:methyltransferase activity"/>
    <property type="evidence" value="ECO:0007669"/>
    <property type="project" value="UniProtKB-KW"/>
</dbReference>
<evidence type="ECO:0000313" key="7">
    <source>
        <dbReference type="Proteomes" id="UP000196027"/>
    </source>
</evidence>
<feature type="binding site" evidence="3 4">
    <location>
        <begin position="95"/>
        <end position="96"/>
    </location>
    <ligand>
        <name>S-adenosyl-L-methionine</name>
        <dbReference type="ChEBI" id="CHEBI:59789"/>
    </ligand>
</feature>
<evidence type="ECO:0000256" key="4">
    <source>
        <dbReference type="PIRSR" id="PIRSR006325-1"/>
    </source>
</evidence>
<reference evidence="6 7" key="1">
    <citation type="submission" date="2017-05" db="EMBL/GenBank/DDBJ databases">
        <title>Genomic insights into alkan degradation activity of Oleiphilus messinensis.</title>
        <authorList>
            <person name="Kozyavkin S.A."/>
            <person name="Slesarev A.I."/>
            <person name="Golyshin P.N."/>
            <person name="Korzhenkov A."/>
            <person name="Golyshina O.N."/>
            <person name="Toshchakov S.V."/>
        </authorList>
    </citation>
    <scope>NUCLEOTIDE SEQUENCE [LARGE SCALE GENOMIC DNA]</scope>
    <source>
        <strain evidence="6 7">ME102</strain>
    </source>
</reference>
<dbReference type="NCBIfam" id="TIGR00740">
    <property type="entry name" value="carboxy-S-adenosyl-L-methionine synthase CmoA"/>
    <property type="match status" value="1"/>
</dbReference>
<evidence type="ECO:0000256" key="1">
    <source>
        <dbReference type="ARBA" id="ARBA00022679"/>
    </source>
</evidence>
<comment type="function">
    <text evidence="3">Catalyzes the conversion of S-adenosyl-L-methionine (SAM) to carboxy-S-adenosyl-L-methionine (Cx-SAM).</text>
</comment>
<keyword evidence="1 3" id="KW-0808">Transferase</keyword>
<proteinExistence type="inferred from homology"/>
<dbReference type="GO" id="GO:0032259">
    <property type="term" value="P:methylation"/>
    <property type="evidence" value="ECO:0007669"/>
    <property type="project" value="UniProtKB-KW"/>
</dbReference>
<feature type="binding site" evidence="3 4">
    <location>
        <position position="44"/>
    </location>
    <ligand>
        <name>S-adenosyl-L-methionine</name>
        <dbReference type="ChEBI" id="CHEBI:59789"/>
    </ligand>
</feature>
<dbReference type="PANTHER" id="PTHR43861">
    <property type="entry name" value="TRANS-ACONITATE 2-METHYLTRANSFERASE-RELATED"/>
    <property type="match status" value="1"/>
</dbReference>
<dbReference type="PANTHER" id="PTHR43861:SF2">
    <property type="entry name" value="CARBOXY-S-ADENOSYL-L-METHIONINE SYNTHASE"/>
    <property type="match status" value="1"/>
</dbReference>
<comment type="catalytic activity">
    <reaction evidence="3">
        <text>prephenate + S-adenosyl-L-methionine = carboxy-S-adenosyl-L-methionine + 3-phenylpyruvate + H2O</text>
        <dbReference type="Rhea" id="RHEA:51692"/>
        <dbReference type="ChEBI" id="CHEBI:15377"/>
        <dbReference type="ChEBI" id="CHEBI:18005"/>
        <dbReference type="ChEBI" id="CHEBI:29934"/>
        <dbReference type="ChEBI" id="CHEBI:59789"/>
        <dbReference type="ChEBI" id="CHEBI:134278"/>
    </reaction>
</comment>
<keyword evidence="2 3" id="KW-0949">S-adenosyl-L-methionine</keyword>
<dbReference type="EMBL" id="CP021425">
    <property type="protein sequence ID" value="ARU55915.1"/>
    <property type="molecule type" value="Genomic_DNA"/>
</dbReference>
<organism evidence="6 7">
    <name type="scientific">Oleiphilus messinensis</name>
    <dbReference type="NCBI Taxonomy" id="141451"/>
    <lineage>
        <taxon>Bacteria</taxon>
        <taxon>Pseudomonadati</taxon>
        <taxon>Pseudomonadota</taxon>
        <taxon>Gammaproteobacteria</taxon>
        <taxon>Oceanospirillales</taxon>
        <taxon>Oleiphilaceae</taxon>
        <taxon>Oleiphilus</taxon>
    </lineage>
</organism>
<feature type="domain" description="Methyltransferase" evidence="5">
    <location>
        <begin position="67"/>
        <end position="164"/>
    </location>
</feature>
<dbReference type="Pfam" id="PF13649">
    <property type="entry name" value="Methyltransf_25"/>
    <property type="match status" value="1"/>
</dbReference>
<dbReference type="SUPFAM" id="SSF53335">
    <property type="entry name" value="S-adenosyl-L-methionine-dependent methyltransferases"/>
    <property type="match status" value="1"/>
</dbReference>
<accession>A0A1Y0I8V7</accession>
<feature type="binding site" evidence="3 4">
    <location>
        <begin position="123"/>
        <end position="124"/>
    </location>
    <ligand>
        <name>S-adenosyl-L-methionine</name>
        <dbReference type="ChEBI" id="CHEBI:59789"/>
    </ligand>
</feature>
<dbReference type="Gene3D" id="3.40.50.150">
    <property type="entry name" value="Vaccinia Virus protein VP39"/>
    <property type="match status" value="1"/>
</dbReference>
<dbReference type="GO" id="GO:1904047">
    <property type="term" value="F:S-adenosyl-L-methionine binding"/>
    <property type="evidence" value="ECO:0007669"/>
    <property type="project" value="UniProtKB-UniRule"/>
</dbReference>
<dbReference type="HAMAP" id="MF_01589">
    <property type="entry name" value="Cx_SAM_synthase"/>
    <property type="match status" value="1"/>
</dbReference>
<keyword evidence="7" id="KW-1185">Reference proteome</keyword>
<evidence type="ECO:0000256" key="2">
    <source>
        <dbReference type="ARBA" id="ARBA00022691"/>
    </source>
</evidence>
<dbReference type="OrthoDB" id="9779941at2"/>
<dbReference type="EC" id="2.1.3.-" evidence="3"/>
<dbReference type="PIRSF" id="PIRSF006325">
    <property type="entry name" value="MeTrfase_bac"/>
    <property type="match status" value="1"/>
</dbReference>
<evidence type="ECO:0000259" key="5">
    <source>
        <dbReference type="Pfam" id="PF13649"/>
    </source>
</evidence>
<dbReference type="Proteomes" id="UP000196027">
    <property type="component" value="Chromosome"/>
</dbReference>
<feature type="binding site" evidence="3 4">
    <location>
        <position position="138"/>
    </location>
    <ligand>
        <name>S-adenosyl-L-methionine</name>
        <dbReference type="ChEBI" id="CHEBI:59789"/>
    </ligand>
</feature>
<comment type="subunit">
    <text evidence="3">Homodimer.</text>
</comment>
<dbReference type="CDD" id="cd02440">
    <property type="entry name" value="AdoMet_MTases"/>
    <property type="match status" value="1"/>
</dbReference>
<comment type="similarity">
    <text evidence="3">Belongs to the class I-like SAM-binding methyltransferase superfamily. Cx-SAM synthase family.</text>
</comment>
<dbReference type="AlphaFoldDB" id="A0A1Y0I8V7"/>
<keyword evidence="6" id="KW-0489">Methyltransferase</keyword>
<name>A0A1Y0I8V7_9GAMM</name>
<dbReference type="KEGG" id="ome:OLMES_1841"/>
<protein>
    <recommendedName>
        <fullName evidence="3">Carboxy-S-adenosyl-L-methionine synthase</fullName>
        <shortName evidence="3">Cx-SAM synthase</shortName>
        <ecNumber evidence="3">2.1.3.-</ecNumber>
    </recommendedName>
</protein>
<evidence type="ECO:0000256" key="3">
    <source>
        <dbReference type="HAMAP-Rule" id="MF_01589"/>
    </source>
</evidence>
<dbReference type="GO" id="GO:0016743">
    <property type="term" value="F:carboxyl- or carbamoyltransferase activity"/>
    <property type="evidence" value="ECO:0007669"/>
    <property type="project" value="UniProtKB-UniRule"/>
</dbReference>
<dbReference type="InterPro" id="IPR041698">
    <property type="entry name" value="Methyltransf_25"/>
</dbReference>
<sequence>MSEDTSPKRDDLYAKALGPVPDFAFDESVARVFPDMIRRSVPGYTTIIPMLELIAHRYYQVNTVAYDLGCSLGASTLAVRHGLKQHPDAKIIAIDNSEAMLEKCNHYIELDNAPTPVELVCQDIDNVQYEKASVIVLNFTLQFIPLEKRSQLLARLNKSMVPGGVLVLSEKVRSEQSTTQAALTSLHEDFKRANGYSDLEISQKRSAIENVLIPETLSDHQTRLTNAGFSAIHTWYQCFNFISLIAVK</sequence>